<evidence type="ECO:0000313" key="3">
    <source>
        <dbReference type="Proteomes" id="UP000015354"/>
    </source>
</evidence>
<feature type="region of interest" description="Disordered" evidence="1">
    <location>
        <begin position="261"/>
        <end position="281"/>
    </location>
</feature>
<sequence>MRSGDFTPAPTASEDQQDAGARPSHPQRPIPPHRPHGGGTAVASEAASAPSHGRGAGHIRQHPTHAAAVQPPAGRDTSDPAPSPRGVAPELTAVAQTMERVARFCAQKRAEMEAEERAHTAPLPPPSPAIADAPTTMYDYRDGMLYESGSDADDSPSVSTAPHAGRSFHRFLRPVVPLADEVRRRAECEERSRARLLPAESVRRRGSVPTPGVQTLSPFPPLLFGAKSGGGGLSSGSLSRHNASGSVEHSFQRHHVDIFESSYNSSGSPRPKQTETGAMEGDGYVPLQSILYGSRSHNQTPVGSMVNAGYVAAWAESSPRGSAPLMNSAEMGGSANQNNSEEPTGRGTRKRTVSFTGIIYI</sequence>
<dbReference type="Proteomes" id="UP000015354">
    <property type="component" value="Unassembled WGS sequence"/>
</dbReference>
<organism evidence="2 3">
    <name type="scientific">Strigomonas culicis</name>
    <dbReference type="NCBI Taxonomy" id="28005"/>
    <lineage>
        <taxon>Eukaryota</taxon>
        <taxon>Discoba</taxon>
        <taxon>Euglenozoa</taxon>
        <taxon>Kinetoplastea</taxon>
        <taxon>Metakinetoplastina</taxon>
        <taxon>Trypanosomatida</taxon>
        <taxon>Trypanosomatidae</taxon>
        <taxon>Strigomonadinae</taxon>
        <taxon>Strigomonas</taxon>
    </lineage>
</organism>
<comment type="caution">
    <text evidence="2">The sequence shown here is derived from an EMBL/GenBank/DDBJ whole genome shotgun (WGS) entry which is preliminary data.</text>
</comment>
<proteinExistence type="predicted"/>
<dbReference type="EMBL" id="ATMH01009923">
    <property type="protein sequence ID" value="EPY18434.1"/>
    <property type="molecule type" value="Genomic_DNA"/>
</dbReference>
<keyword evidence="3" id="KW-1185">Reference proteome</keyword>
<feature type="region of interest" description="Disordered" evidence="1">
    <location>
        <begin position="111"/>
        <end position="132"/>
    </location>
</feature>
<reference evidence="2 3" key="1">
    <citation type="journal article" date="2013" name="PLoS ONE">
        <title>Predicting the Proteins of Angomonas deanei, Strigomonas culicis and Their Respective Endosymbionts Reveals New Aspects of the Trypanosomatidae Family.</title>
        <authorList>
            <person name="Motta M.C."/>
            <person name="Martins A.C."/>
            <person name="de Souza S.S."/>
            <person name="Catta-Preta C.M."/>
            <person name="Silva R."/>
            <person name="Klein C.C."/>
            <person name="de Almeida L.G."/>
            <person name="de Lima Cunha O."/>
            <person name="Ciapina L.P."/>
            <person name="Brocchi M."/>
            <person name="Colabardini A.C."/>
            <person name="de Araujo Lima B."/>
            <person name="Machado C.R."/>
            <person name="de Almeida Soares C.M."/>
            <person name="Probst C.M."/>
            <person name="de Menezes C.B."/>
            <person name="Thompson C.E."/>
            <person name="Bartholomeu D.C."/>
            <person name="Gradia D.F."/>
            <person name="Pavoni D.P."/>
            <person name="Grisard E.C."/>
            <person name="Fantinatti-Garboggini F."/>
            <person name="Marchini F.K."/>
            <person name="Rodrigues-Luiz G.F."/>
            <person name="Wagner G."/>
            <person name="Goldman G.H."/>
            <person name="Fietto J.L."/>
            <person name="Elias M.C."/>
            <person name="Goldman M.H."/>
            <person name="Sagot M.F."/>
            <person name="Pereira M."/>
            <person name="Stoco P.H."/>
            <person name="de Mendonca-Neto R.P."/>
            <person name="Teixeira S.M."/>
            <person name="Maciel T.E."/>
            <person name="de Oliveira Mendes T.A."/>
            <person name="Urmenyi T.P."/>
            <person name="de Souza W."/>
            <person name="Schenkman S."/>
            <person name="de Vasconcelos A.T."/>
        </authorList>
    </citation>
    <scope>NUCLEOTIDE SEQUENCE [LARGE SCALE GENOMIC DNA]</scope>
</reference>
<protein>
    <submittedName>
        <fullName evidence="2">Uncharacterized protein</fullName>
    </submittedName>
</protein>
<gene>
    <name evidence="2" type="ORF">STCU_09914</name>
</gene>
<dbReference type="AlphaFoldDB" id="S9TP02"/>
<feature type="region of interest" description="Disordered" evidence="1">
    <location>
        <begin position="1"/>
        <end position="87"/>
    </location>
</feature>
<name>S9TP02_9TRYP</name>
<evidence type="ECO:0000256" key="1">
    <source>
        <dbReference type="SAM" id="MobiDB-lite"/>
    </source>
</evidence>
<accession>S9TP02</accession>
<feature type="region of interest" description="Disordered" evidence="1">
    <location>
        <begin position="323"/>
        <end position="353"/>
    </location>
</feature>
<evidence type="ECO:0000313" key="2">
    <source>
        <dbReference type="EMBL" id="EPY18434.1"/>
    </source>
</evidence>